<organism evidence="3 4">
    <name type="scientific">Medicago truncatula</name>
    <name type="common">Barrel medic</name>
    <name type="synonym">Medicago tribuloides</name>
    <dbReference type="NCBI Taxonomy" id="3880"/>
    <lineage>
        <taxon>Eukaryota</taxon>
        <taxon>Viridiplantae</taxon>
        <taxon>Streptophyta</taxon>
        <taxon>Embryophyta</taxon>
        <taxon>Tracheophyta</taxon>
        <taxon>Spermatophyta</taxon>
        <taxon>Magnoliopsida</taxon>
        <taxon>eudicotyledons</taxon>
        <taxon>Gunneridae</taxon>
        <taxon>Pentapetalae</taxon>
        <taxon>rosids</taxon>
        <taxon>fabids</taxon>
        <taxon>Fabales</taxon>
        <taxon>Fabaceae</taxon>
        <taxon>Papilionoideae</taxon>
        <taxon>50 kb inversion clade</taxon>
        <taxon>NPAAA clade</taxon>
        <taxon>Hologalegina</taxon>
        <taxon>IRL clade</taxon>
        <taxon>Trifolieae</taxon>
        <taxon>Medicago</taxon>
    </lineage>
</organism>
<dbReference type="PANTHER" id="PTHR13878:SF67">
    <property type="entry name" value="L-GULONOLACTONE OXIDASE 5"/>
    <property type="match status" value="1"/>
</dbReference>
<dbReference type="EMBL" id="PSQE01000008">
    <property type="protein sequence ID" value="RHN39643.1"/>
    <property type="molecule type" value="Genomic_DNA"/>
</dbReference>
<evidence type="ECO:0000313" key="4">
    <source>
        <dbReference type="Proteomes" id="UP000265566"/>
    </source>
</evidence>
<dbReference type="Gene3D" id="3.30.465.10">
    <property type="match status" value="1"/>
</dbReference>
<reference evidence="4" key="1">
    <citation type="journal article" date="2018" name="Nat. Plants">
        <title>Whole-genome landscape of Medicago truncatula symbiotic genes.</title>
        <authorList>
            <person name="Pecrix Y."/>
            <person name="Staton S.E."/>
            <person name="Sallet E."/>
            <person name="Lelandais-Briere C."/>
            <person name="Moreau S."/>
            <person name="Carrere S."/>
            <person name="Blein T."/>
            <person name="Jardinaud M.F."/>
            <person name="Latrasse D."/>
            <person name="Zouine M."/>
            <person name="Zahm M."/>
            <person name="Kreplak J."/>
            <person name="Mayjonade B."/>
            <person name="Satge C."/>
            <person name="Perez M."/>
            <person name="Cauet S."/>
            <person name="Marande W."/>
            <person name="Chantry-Darmon C."/>
            <person name="Lopez-Roques C."/>
            <person name="Bouchez O."/>
            <person name="Berard A."/>
            <person name="Debelle F."/>
            <person name="Munos S."/>
            <person name="Bendahmane A."/>
            <person name="Berges H."/>
            <person name="Niebel A."/>
            <person name="Buitink J."/>
            <person name="Frugier F."/>
            <person name="Benhamed M."/>
            <person name="Crespi M."/>
            <person name="Gouzy J."/>
            <person name="Gamas P."/>
        </authorList>
    </citation>
    <scope>NUCLEOTIDE SEQUENCE [LARGE SCALE GENOMIC DNA]</scope>
    <source>
        <strain evidence="4">cv. Jemalong A17</strain>
    </source>
</reference>
<evidence type="ECO:0000256" key="2">
    <source>
        <dbReference type="ARBA" id="ARBA00023002"/>
    </source>
</evidence>
<proteinExistence type="inferred from homology"/>
<dbReference type="InterPro" id="IPR016169">
    <property type="entry name" value="FAD-bd_PCMH_sub2"/>
</dbReference>
<dbReference type="GO" id="GO:0016491">
    <property type="term" value="F:oxidoreductase activity"/>
    <property type="evidence" value="ECO:0007669"/>
    <property type="project" value="UniProtKB-KW"/>
</dbReference>
<comment type="similarity">
    <text evidence="1">Belongs to the oxygen-dependent FAD-linked oxidoreductase family.</text>
</comment>
<accession>A0A396GG65</accession>
<evidence type="ECO:0000256" key="1">
    <source>
        <dbReference type="ARBA" id="ARBA00005466"/>
    </source>
</evidence>
<dbReference type="EC" id="1.1.3.-" evidence="3"/>
<comment type="caution">
    <text evidence="3">The sequence shown here is derived from an EMBL/GenBank/DDBJ whole genome shotgun (WGS) entry which is preliminary data.</text>
</comment>
<dbReference type="Proteomes" id="UP000265566">
    <property type="component" value="Chromosome 8"/>
</dbReference>
<dbReference type="PANTHER" id="PTHR13878">
    <property type="entry name" value="GULONOLACTONE OXIDASE"/>
    <property type="match status" value="1"/>
</dbReference>
<evidence type="ECO:0000313" key="3">
    <source>
        <dbReference type="EMBL" id="RHN39643.1"/>
    </source>
</evidence>
<keyword evidence="2 3" id="KW-0560">Oxidoreductase</keyword>
<dbReference type="InterPro" id="IPR050432">
    <property type="entry name" value="FAD-linked_Oxidoreductases_BP"/>
</dbReference>
<dbReference type="AlphaFoldDB" id="A0A396GG65"/>
<gene>
    <name evidence="3" type="ORF">MtrunA17_Chr8g0346031</name>
</gene>
<sequence>MLLGLQTKSKTSVGLCSSAYAHGSTLWGKGSYVHDYVVEIRIVRPSDYEDGYAKVDILNEQNNEDFNAVKVSLGVLGVISQAVAFGQEHEFADITWYPSEHKAIYRVDDRLHVNTSGDGQYDFIPFALALERTIGQ</sequence>
<dbReference type="Gramene" id="rna45685">
    <property type="protein sequence ID" value="RHN39643.1"/>
    <property type="gene ID" value="gene45685"/>
</dbReference>
<name>A0A396GG65_MEDTR</name>
<protein>
    <submittedName>
        <fullName evidence="3">Putative oxidoreductase</fullName>
        <ecNumber evidence="3">1.1.3.-</ecNumber>
    </submittedName>
</protein>